<name>A0A9P9L2D7_FUSSL</name>
<dbReference type="AlphaFoldDB" id="A0A9P9L2D7"/>
<feature type="region of interest" description="Disordered" evidence="1">
    <location>
        <begin position="16"/>
        <end position="142"/>
    </location>
</feature>
<evidence type="ECO:0000313" key="2">
    <source>
        <dbReference type="EMBL" id="KAH7272772.1"/>
    </source>
</evidence>
<evidence type="ECO:0000313" key="3">
    <source>
        <dbReference type="Proteomes" id="UP000736672"/>
    </source>
</evidence>
<comment type="caution">
    <text evidence="2">The sequence shown here is derived from an EMBL/GenBank/DDBJ whole genome shotgun (WGS) entry which is preliminary data.</text>
</comment>
<reference evidence="2" key="1">
    <citation type="journal article" date="2021" name="Nat. Commun.">
        <title>Genetic determinants of endophytism in the Arabidopsis root mycobiome.</title>
        <authorList>
            <person name="Mesny F."/>
            <person name="Miyauchi S."/>
            <person name="Thiergart T."/>
            <person name="Pickel B."/>
            <person name="Atanasova L."/>
            <person name="Karlsson M."/>
            <person name="Huettel B."/>
            <person name="Barry K.W."/>
            <person name="Haridas S."/>
            <person name="Chen C."/>
            <person name="Bauer D."/>
            <person name="Andreopoulos W."/>
            <person name="Pangilinan J."/>
            <person name="LaButti K."/>
            <person name="Riley R."/>
            <person name="Lipzen A."/>
            <person name="Clum A."/>
            <person name="Drula E."/>
            <person name="Henrissat B."/>
            <person name="Kohler A."/>
            <person name="Grigoriev I.V."/>
            <person name="Martin F.M."/>
            <person name="Hacquard S."/>
        </authorList>
    </citation>
    <scope>NUCLEOTIDE SEQUENCE</scope>
    <source>
        <strain evidence="2">FSSC 5 MPI-SDFR-AT-0091</strain>
    </source>
</reference>
<organism evidence="2 3">
    <name type="scientific">Fusarium solani</name>
    <name type="common">Filamentous fungus</name>
    <dbReference type="NCBI Taxonomy" id="169388"/>
    <lineage>
        <taxon>Eukaryota</taxon>
        <taxon>Fungi</taxon>
        <taxon>Dikarya</taxon>
        <taxon>Ascomycota</taxon>
        <taxon>Pezizomycotina</taxon>
        <taxon>Sordariomycetes</taxon>
        <taxon>Hypocreomycetidae</taxon>
        <taxon>Hypocreales</taxon>
        <taxon>Nectriaceae</taxon>
        <taxon>Fusarium</taxon>
        <taxon>Fusarium solani species complex</taxon>
    </lineage>
</organism>
<gene>
    <name evidence="2" type="ORF">B0J15DRAFT_460509</name>
</gene>
<dbReference type="EMBL" id="JAGTJS010000003">
    <property type="protein sequence ID" value="KAH7272772.1"/>
    <property type="molecule type" value="Genomic_DNA"/>
</dbReference>
<evidence type="ECO:0000256" key="1">
    <source>
        <dbReference type="SAM" id="MobiDB-lite"/>
    </source>
</evidence>
<keyword evidence="3" id="KW-1185">Reference proteome</keyword>
<dbReference type="Proteomes" id="UP000736672">
    <property type="component" value="Unassembled WGS sequence"/>
</dbReference>
<protein>
    <submittedName>
        <fullName evidence="2">Uncharacterized protein</fullName>
    </submittedName>
</protein>
<feature type="compositionally biased region" description="Polar residues" evidence="1">
    <location>
        <begin position="77"/>
        <end position="101"/>
    </location>
</feature>
<sequence>MSSCCLLACFLDSKARRRRRDQDEGRGKSPSRTDYLLNTADRSRWTKHSHLAQTNAKPRADSQHRPTTQKKRAVEWTTATRAPSPLQSNMATTRSRPSCQPSHAAERAWPGDGPGRTVQDQQQRSVPGLSSIASGYGQRAHA</sequence>
<proteinExistence type="predicted"/>
<accession>A0A9P9L2D7</accession>